<keyword evidence="3" id="KW-0975">Bacterial flagellum</keyword>
<evidence type="ECO:0000256" key="2">
    <source>
        <dbReference type="ARBA" id="ARBA00009272"/>
    </source>
</evidence>
<dbReference type="PANTHER" id="PTHR34653:SF1">
    <property type="entry name" value="FLAGELLAR HOOK-BASAL BODY COMPLEX PROTEIN FLIE"/>
    <property type="match status" value="1"/>
</dbReference>
<protein>
    <recommendedName>
        <fullName evidence="4">Flagellar hook-basal body complex protein FliE</fullName>
    </recommendedName>
</protein>
<dbReference type="RefSeq" id="WP_014805141.1">
    <property type="nucleotide sequence ID" value="NC_018020.1"/>
</dbReference>
<evidence type="ECO:0000256" key="4">
    <source>
        <dbReference type="NCBIfam" id="TIGR00205"/>
    </source>
</evidence>
<dbReference type="PANTHER" id="PTHR34653">
    <property type="match status" value="1"/>
</dbReference>
<keyword evidence="5" id="KW-0969">Cilium</keyword>
<dbReference type="KEGG" id="tpx:Turpa_4031"/>
<dbReference type="HOGENOM" id="CLU_147249_4_0_12"/>
<keyword evidence="5" id="KW-0282">Flagellum</keyword>
<evidence type="ECO:0000256" key="3">
    <source>
        <dbReference type="ARBA" id="ARBA00023143"/>
    </source>
</evidence>
<keyword evidence="6" id="KW-1185">Reference proteome</keyword>
<reference evidence="5 6" key="1">
    <citation type="submission" date="2012-06" db="EMBL/GenBank/DDBJ databases">
        <title>The complete chromosome of genome of Turneriella parva DSM 21527.</title>
        <authorList>
            <consortium name="US DOE Joint Genome Institute (JGI-PGF)"/>
            <person name="Lucas S."/>
            <person name="Han J."/>
            <person name="Lapidus A."/>
            <person name="Bruce D."/>
            <person name="Goodwin L."/>
            <person name="Pitluck S."/>
            <person name="Peters L."/>
            <person name="Kyrpides N."/>
            <person name="Mavromatis K."/>
            <person name="Ivanova N."/>
            <person name="Mikhailova N."/>
            <person name="Chertkov O."/>
            <person name="Detter J.C."/>
            <person name="Tapia R."/>
            <person name="Han C."/>
            <person name="Land M."/>
            <person name="Hauser L."/>
            <person name="Markowitz V."/>
            <person name="Cheng J.-F."/>
            <person name="Hugenholtz P."/>
            <person name="Woyke T."/>
            <person name="Wu D."/>
            <person name="Gronow S."/>
            <person name="Wellnitz S."/>
            <person name="Brambilla E."/>
            <person name="Klenk H.-P."/>
            <person name="Eisen J.A."/>
        </authorList>
    </citation>
    <scope>NUCLEOTIDE SEQUENCE [LARGE SCALE GENOMIC DNA]</scope>
    <source>
        <strain evidence="6">ATCC BAA-1111 / DSM 21527 / NCTC 11395 / H</strain>
    </source>
</reference>
<dbReference type="OrthoDB" id="336111at2"/>
<evidence type="ECO:0000313" key="5">
    <source>
        <dbReference type="EMBL" id="AFM14665.1"/>
    </source>
</evidence>
<dbReference type="GO" id="GO:0003774">
    <property type="term" value="F:cytoskeletal motor activity"/>
    <property type="evidence" value="ECO:0007669"/>
    <property type="project" value="InterPro"/>
</dbReference>
<dbReference type="Proteomes" id="UP000006048">
    <property type="component" value="Chromosome"/>
</dbReference>
<dbReference type="GO" id="GO:0009425">
    <property type="term" value="C:bacterial-type flagellum basal body"/>
    <property type="evidence" value="ECO:0007669"/>
    <property type="project" value="UniProtKB-SubCell"/>
</dbReference>
<dbReference type="GO" id="GO:0005198">
    <property type="term" value="F:structural molecule activity"/>
    <property type="evidence" value="ECO:0007669"/>
    <property type="project" value="UniProtKB-UniRule"/>
</dbReference>
<keyword evidence="5" id="KW-0966">Cell projection</keyword>
<dbReference type="NCBIfam" id="TIGR00205">
    <property type="entry name" value="fliE"/>
    <property type="match status" value="1"/>
</dbReference>
<evidence type="ECO:0000313" key="6">
    <source>
        <dbReference type="Proteomes" id="UP000006048"/>
    </source>
</evidence>
<dbReference type="Pfam" id="PF02049">
    <property type="entry name" value="FliE"/>
    <property type="match status" value="1"/>
</dbReference>
<dbReference type="InterPro" id="IPR001624">
    <property type="entry name" value="FliE"/>
</dbReference>
<dbReference type="AlphaFoldDB" id="I4BBK8"/>
<dbReference type="EMBL" id="CP002959">
    <property type="protein sequence ID" value="AFM14665.1"/>
    <property type="molecule type" value="Genomic_DNA"/>
</dbReference>
<organism evidence="5 6">
    <name type="scientific">Turneriella parva (strain ATCC BAA-1111 / DSM 21527 / NCTC 11395 / H)</name>
    <name type="common">Leptospira parva</name>
    <dbReference type="NCBI Taxonomy" id="869212"/>
    <lineage>
        <taxon>Bacteria</taxon>
        <taxon>Pseudomonadati</taxon>
        <taxon>Spirochaetota</taxon>
        <taxon>Spirochaetia</taxon>
        <taxon>Leptospirales</taxon>
        <taxon>Leptospiraceae</taxon>
        <taxon>Turneriella</taxon>
    </lineage>
</organism>
<dbReference type="STRING" id="869212.Turpa_4031"/>
<dbReference type="PRINTS" id="PR01006">
    <property type="entry name" value="FLGHOOKFLIE"/>
</dbReference>
<accession>I4BBK8</accession>
<dbReference type="GO" id="GO:0071973">
    <property type="term" value="P:bacterial-type flagellum-dependent cell motility"/>
    <property type="evidence" value="ECO:0007669"/>
    <property type="project" value="InterPro"/>
</dbReference>
<comment type="similarity">
    <text evidence="2">Belongs to the FliE family.</text>
</comment>
<evidence type="ECO:0000256" key="1">
    <source>
        <dbReference type="ARBA" id="ARBA00004117"/>
    </source>
</evidence>
<proteinExistence type="inferred from homology"/>
<comment type="subcellular location">
    <subcellularLocation>
        <location evidence="1">Bacterial flagellum basal body</location>
    </subcellularLocation>
</comment>
<sequence>MLPITENFFHQNNVTGDFVSLKTSDARHNNGRAVKVLGEDPAKNFSDALVMALEKVNEQQVSAETLGQKVVSDPKGVEAHTLMIQAEKARMSLTLVKNIADLAVRTYRELSNLR</sequence>
<name>I4BBK8_TURPD</name>
<gene>
    <name evidence="5" type="ordered locus">Turpa_4031</name>
</gene>